<dbReference type="GO" id="GO:0005509">
    <property type="term" value="F:calcium ion binding"/>
    <property type="evidence" value="ECO:0007669"/>
    <property type="project" value="InterPro"/>
</dbReference>
<dbReference type="Proteomes" id="UP000198762">
    <property type="component" value="Unassembled WGS sequence"/>
</dbReference>
<dbReference type="InterPro" id="IPR011992">
    <property type="entry name" value="EF-hand-dom_pair"/>
</dbReference>
<accession>A0A1I0I1L2</accession>
<keyword evidence="1" id="KW-0732">Signal</keyword>
<dbReference type="AlphaFoldDB" id="A0A1I0I1L2"/>
<feature type="signal peptide" evidence="1">
    <location>
        <begin position="1"/>
        <end position="26"/>
    </location>
</feature>
<dbReference type="Pfam" id="PF13202">
    <property type="entry name" value="EF-hand_5"/>
    <property type="match status" value="1"/>
</dbReference>
<dbReference type="EMBL" id="FOHZ01000041">
    <property type="protein sequence ID" value="SET90496.1"/>
    <property type="molecule type" value="Genomic_DNA"/>
</dbReference>
<gene>
    <name evidence="3" type="ORF">SAMN04487962_1417</name>
</gene>
<keyword evidence="4" id="KW-1185">Reference proteome</keyword>
<dbReference type="InterPro" id="IPR002048">
    <property type="entry name" value="EF_hand_dom"/>
</dbReference>
<dbReference type="InterPro" id="IPR018247">
    <property type="entry name" value="EF_Hand_1_Ca_BS"/>
</dbReference>
<evidence type="ECO:0000259" key="2">
    <source>
        <dbReference type="Pfam" id="PF13202"/>
    </source>
</evidence>
<protein>
    <submittedName>
        <fullName evidence="3">EF hand</fullName>
    </submittedName>
</protein>
<name>A0A1I0I1L2_9GAMM</name>
<reference evidence="4" key="1">
    <citation type="submission" date="2016-10" db="EMBL/GenBank/DDBJ databases">
        <authorList>
            <person name="Varghese N."/>
            <person name="Submissions S."/>
        </authorList>
    </citation>
    <scope>NUCLEOTIDE SEQUENCE [LARGE SCALE GENOMIC DNA]</scope>
    <source>
        <strain evidence="4">CGMCC 1.6489</strain>
    </source>
</reference>
<dbReference type="SUPFAM" id="SSF47473">
    <property type="entry name" value="EF-hand"/>
    <property type="match status" value="1"/>
</dbReference>
<dbReference type="Gene3D" id="1.10.238.10">
    <property type="entry name" value="EF-hand"/>
    <property type="match status" value="1"/>
</dbReference>
<feature type="domain" description="EF-hand" evidence="2">
    <location>
        <begin position="65"/>
        <end position="83"/>
    </location>
</feature>
<feature type="chain" id="PRO_5011686572" evidence="1">
    <location>
        <begin position="27"/>
        <end position="133"/>
    </location>
</feature>
<evidence type="ECO:0000313" key="4">
    <source>
        <dbReference type="Proteomes" id="UP000198762"/>
    </source>
</evidence>
<sequence>MMIKLNATLAVFFLGVAVVSQTPAFASEGSSTKDAEEQYLYHPKHQQTNFDTDVTPLHPGSLQGFDCMDQNGDGYLTIKELSRRNDCVEDASDRGLESSTRTTLILDHLDADRDLKVSKREFSIWNEMQKQQN</sequence>
<proteinExistence type="predicted"/>
<dbReference type="PROSITE" id="PS00018">
    <property type="entry name" value="EF_HAND_1"/>
    <property type="match status" value="1"/>
</dbReference>
<organism evidence="3 4">
    <name type="scientific">Marinobacter segnicrescens</name>
    <dbReference type="NCBI Taxonomy" id="430453"/>
    <lineage>
        <taxon>Bacteria</taxon>
        <taxon>Pseudomonadati</taxon>
        <taxon>Pseudomonadota</taxon>
        <taxon>Gammaproteobacteria</taxon>
        <taxon>Pseudomonadales</taxon>
        <taxon>Marinobacteraceae</taxon>
        <taxon>Marinobacter</taxon>
    </lineage>
</organism>
<dbReference type="OrthoDB" id="6388193at2"/>
<evidence type="ECO:0000256" key="1">
    <source>
        <dbReference type="SAM" id="SignalP"/>
    </source>
</evidence>
<evidence type="ECO:0000313" key="3">
    <source>
        <dbReference type="EMBL" id="SET90496.1"/>
    </source>
</evidence>